<dbReference type="Pfam" id="PF00130">
    <property type="entry name" value="C1_1"/>
    <property type="match status" value="1"/>
</dbReference>
<dbReference type="PROSITE" id="PS50081">
    <property type="entry name" value="ZF_DAG_PE_2"/>
    <property type="match status" value="1"/>
</dbReference>
<dbReference type="GO" id="GO:0008270">
    <property type="term" value="F:zinc ion binding"/>
    <property type="evidence" value="ECO:0007669"/>
    <property type="project" value="UniProtKB-KW"/>
</dbReference>
<dbReference type="PROSITE" id="PS00479">
    <property type="entry name" value="ZF_DAG_PE_1"/>
    <property type="match status" value="1"/>
</dbReference>
<dbReference type="AlphaFoldDB" id="A0AAE0SLB4"/>
<dbReference type="InterPro" id="IPR046349">
    <property type="entry name" value="C1-like_sf"/>
</dbReference>
<reference evidence="8" key="3">
    <citation type="submission" date="2023-05" db="EMBL/GenBank/DDBJ databases">
        <authorList>
            <person name="Smith C.H."/>
        </authorList>
    </citation>
    <scope>NUCLEOTIDE SEQUENCE</scope>
    <source>
        <strain evidence="8">CHS0354</strain>
        <tissue evidence="8">Mantle</tissue>
    </source>
</reference>
<proteinExistence type="inferred from homology"/>
<evidence type="ECO:0000259" key="7">
    <source>
        <dbReference type="PROSITE" id="PS50081"/>
    </source>
</evidence>
<reference evidence="8" key="1">
    <citation type="journal article" date="2021" name="Genome Biol. Evol.">
        <title>A High-Quality Reference Genome for a Parasitic Bivalve with Doubly Uniparental Inheritance (Bivalvia: Unionida).</title>
        <authorList>
            <person name="Smith C.H."/>
        </authorList>
    </citation>
    <scope>NUCLEOTIDE SEQUENCE</scope>
    <source>
        <strain evidence="8">CHS0354</strain>
    </source>
</reference>
<dbReference type="InterPro" id="IPR047983">
    <property type="entry name" value="DEF8_C1"/>
</dbReference>
<evidence type="ECO:0000313" key="9">
    <source>
        <dbReference type="Proteomes" id="UP001195483"/>
    </source>
</evidence>
<sequence length="586" mass="66802">MASSLEASEDDESVDETVMETASGLPTNFSNLSVNDSYSHSHDTATATVKLTGALMTNIEDFFSDTSDSEIIMDDSSDMFSSIKTGSPEHVDIQNSQNSSSIKVSPVEKSSSALKLDLTKKSYEKKETFLRDSHRKDITSSGTLNTSYRKERFNPFDRDLNMEEDYFNVDIISSVQNRPYSDSNGSSSWTDISNPKSTDSDDVTFADLGLTEDHFSQPEGYFGLSSTEELELAIGTCKDMIKEAPSNSDKQKNLVKKLVQLRMKLQEIKEGPETLITGVKLVVGHKFKQKMSRSSKHYCEKCNTVIWGMVQEWYRCTECGYNAHEKCLNLITRTCASFKVQENPSFCLQINPNLGLSAQNYRCAECRQLISFKSGFTQPRLCDYSGMYYCDLCHWNDSMVIPARVLHNWDFEPRKVCRASKQFLKLMSQKAVMRIQDINPMLFSFVTELDEVKKLREEILVMKKYILLCSDAMENKLLLRLQGRQHFVESSDTYCLKDLIDLHSDILLPELAQVHTAWAQHIKTDCQRCQAKGFICEICESSEILFPFDNIAVVCPNCSYVLHRHCYAKRGSTCLRCERRNKRKVN</sequence>
<evidence type="ECO:0000256" key="3">
    <source>
        <dbReference type="ARBA" id="ARBA00022771"/>
    </source>
</evidence>
<feature type="domain" description="Phorbol-ester/DAG-type" evidence="7">
    <location>
        <begin position="284"/>
        <end position="335"/>
    </location>
</feature>
<keyword evidence="4" id="KW-0862">Zinc</keyword>
<dbReference type="SMART" id="SM00109">
    <property type="entry name" value="C1"/>
    <property type="match status" value="2"/>
</dbReference>
<keyword evidence="2" id="KW-0677">Repeat</keyword>
<keyword evidence="1" id="KW-0479">Metal-binding</keyword>
<keyword evidence="9" id="KW-1185">Reference proteome</keyword>
<accession>A0AAE0SLB4</accession>
<evidence type="ECO:0000256" key="4">
    <source>
        <dbReference type="ARBA" id="ARBA00022833"/>
    </source>
</evidence>
<dbReference type="InterPro" id="IPR025258">
    <property type="entry name" value="RH_dom"/>
</dbReference>
<evidence type="ECO:0000256" key="2">
    <source>
        <dbReference type="ARBA" id="ARBA00022737"/>
    </source>
</evidence>
<evidence type="ECO:0000256" key="6">
    <source>
        <dbReference type="SAM" id="MobiDB-lite"/>
    </source>
</evidence>
<reference evidence="8" key="2">
    <citation type="journal article" date="2021" name="Genome Biol. Evol.">
        <title>Developing a high-quality reference genome for a parasitic bivalve with doubly uniparental inheritance (Bivalvia: Unionida).</title>
        <authorList>
            <person name="Smith C.H."/>
        </authorList>
    </citation>
    <scope>NUCLEOTIDE SEQUENCE</scope>
    <source>
        <strain evidence="8">CHS0354</strain>
        <tissue evidence="8">Mantle</tissue>
    </source>
</reference>
<protein>
    <recommendedName>
        <fullName evidence="7">Phorbol-ester/DAG-type domain-containing protein</fullName>
    </recommendedName>
</protein>
<evidence type="ECO:0000256" key="5">
    <source>
        <dbReference type="ARBA" id="ARBA00029450"/>
    </source>
</evidence>
<organism evidence="8 9">
    <name type="scientific">Potamilus streckersoni</name>
    <dbReference type="NCBI Taxonomy" id="2493646"/>
    <lineage>
        <taxon>Eukaryota</taxon>
        <taxon>Metazoa</taxon>
        <taxon>Spiralia</taxon>
        <taxon>Lophotrochozoa</taxon>
        <taxon>Mollusca</taxon>
        <taxon>Bivalvia</taxon>
        <taxon>Autobranchia</taxon>
        <taxon>Heteroconchia</taxon>
        <taxon>Palaeoheterodonta</taxon>
        <taxon>Unionida</taxon>
        <taxon>Unionoidea</taxon>
        <taxon>Unionidae</taxon>
        <taxon>Ambleminae</taxon>
        <taxon>Lampsilini</taxon>
        <taxon>Potamilus</taxon>
    </lineage>
</organism>
<dbReference type="CDD" id="cd20819">
    <property type="entry name" value="C1_DEF8"/>
    <property type="match status" value="1"/>
</dbReference>
<keyword evidence="3" id="KW-0863">Zinc-finger</keyword>
<name>A0AAE0SLB4_9BIVA</name>
<dbReference type="PANTHER" id="PTHR12326:SF3">
    <property type="entry name" value="DIFFERENTIALLY EXPRESSED IN FDCP 8 HOMOLOG"/>
    <property type="match status" value="1"/>
</dbReference>
<dbReference type="Pfam" id="PF13901">
    <property type="entry name" value="RH_dom"/>
    <property type="match status" value="1"/>
</dbReference>
<dbReference type="SMART" id="SM01175">
    <property type="entry name" value="DUF4206"/>
    <property type="match status" value="1"/>
</dbReference>
<dbReference type="InterPro" id="IPR051366">
    <property type="entry name" value="DEF8"/>
</dbReference>
<dbReference type="PANTHER" id="PTHR12326">
    <property type="entry name" value="PLECKSTRIN HOMOLOGY DOMAIN CONTAINING PROTEIN"/>
    <property type="match status" value="1"/>
</dbReference>
<dbReference type="SUPFAM" id="SSF57889">
    <property type="entry name" value="Cysteine-rich domain"/>
    <property type="match status" value="1"/>
</dbReference>
<dbReference type="Gene3D" id="3.30.60.20">
    <property type="match status" value="1"/>
</dbReference>
<evidence type="ECO:0000256" key="1">
    <source>
        <dbReference type="ARBA" id="ARBA00022723"/>
    </source>
</evidence>
<gene>
    <name evidence="8" type="ORF">CHS0354_040722</name>
</gene>
<comment type="caution">
    <text evidence="8">The sequence shown here is derived from an EMBL/GenBank/DDBJ whole genome shotgun (WGS) entry which is preliminary data.</text>
</comment>
<dbReference type="Proteomes" id="UP001195483">
    <property type="component" value="Unassembled WGS sequence"/>
</dbReference>
<feature type="region of interest" description="Disordered" evidence="6">
    <location>
        <begin position="177"/>
        <end position="198"/>
    </location>
</feature>
<evidence type="ECO:0000313" key="8">
    <source>
        <dbReference type="EMBL" id="KAK3593982.1"/>
    </source>
</evidence>
<feature type="compositionally biased region" description="Polar residues" evidence="6">
    <location>
        <begin position="177"/>
        <end position="197"/>
    </location>
</feature>
<comment type="similarity">
    <text evidence="5">Belongs to the DEF8 family.</text>
</comment>
<dbReference type="InterPro" id="IPR002219">
    <property type="entry name" value="PKC_DAG/PE"/>
</dbReference>
<dbReference type="EMBL" id="JAEAOA010002342">
    <property type="protein sequence ID" value="KAK3593982.1"/>
    <property type="molecule type" value="Genomic_DNA"/>
</dbReference>